<evidence type="ECO:0000256" key="1">
    <source>
        <dbReference type="SAM" id="SignalP"/>
    </source>
</evidence>
<dbReference type="EMBL" id="LT550921">
    <property type="protein sequence ID" value="SAL96294.1"/>
    <property type="molecule type" value="Genomic_DNA"/>
</dbReference>
<reference evidence="2" key="1">
    <citation type="submission" date="2016-04" db="EMBL/GenBank/DDBJ databases">
        <authorList>
            <person name="Evans L.H."/>
            <person name="Alamgir A."/>
            <person name="Owens N."/>
            <person name="Weber N.D."/>
            <person name="Virtaneva K."/>
            <person name="Barbian K."/>
            <person name="Babar A."/>
            <person name="Rosenke K."/>
        </authorList>
    </citation>
    <scope>NUCLEOTIDE SEQUENCE [LARGE SCALE GENOMIC DNA]</scope>
    <source>
        <strain evidence="2">CBS 101.48</strain>
    </source>
</reference>
<evidence type="ECO:0000313" key="2">
    <source>
        <dbReference type="EMBL" id="SAL96294.1"/>
    </source>
</evidence>
<dbReference type="AlphaFoldDB" id="A0A163IZK7"/>
<feature type="signal peptide" evidence="1">
    <location>
        <begin position="1"/>
        <end position="18"/>
    </location>
</feature>
<feature type="chain" id="PRO_5007843165" description="Ricin B lectin domain-containing protein" evidence="1">
    <location>
        <begin position="19"/>
        <end position="157"/>
    </location>
</feature>
<sequence>MFLTRVTVFMLLVALIHALDDHAFKIKSVVSNTTVRVDMDSKELIVSDEEYPGWSEFFYMFADPGGDTFTLANFGFRDASDIGVDCSVLGRPCVISHKRTHFRLTNPPLGLDTENNIISVDDPGMWSLDNNALPNTTINFESADGSDRQKFILLRWE</sequence>
<protein>
    <recommendedName>
        <fullName evidence="4">Ricin B lectin domain-containing protein</fullName>
    </recommendedName>
</protein>
<dbReference type="Proteomes" id="UP000078561">
    <property type="component" value="Unassembled WGS sequence"/>
</dbReference>
<gene>
    <name evidence="2" type="primary">ABSGL_01690.1 scaffold 2091</name>
</gene>
<name>A0A163IZK7_ABSGL</name>
<evidence type="ECO:0008006" key="4">
    <source>
        <dbReference type="Google" id="ProtNLM"/>
    </source>
</evidence>
<organism evidence="2">
    <name type="scientific">Absidia glauca</name>
    <name type="common">Pin mould</name>
    <dbReference type="NCBI Taxonomy" id="4829"/>
    <lineage>
        <taxon>Eukaryota</taxon>
        <taxon>Fungi</taxon>
        <taxon>Fungi incertae sedis</taxon>
        <taxon>Mucoromycota</taxon>
        <taxon>Mucoromycotina</taxon>
        <taxon>Mucoromycetes</taxon>
        <taxon>Mucorales</taxon>
        <taxon>Cunninghamellaceae</taxon>
        <taxon>Absidia</taxon>
    </lineage>
</organism>
<dbReference type="OrthoDB" id="10321088at2759"/>
<keyword evidence="3" id="KW-1185">Reference proteome</keyword>
<proteinExistence type="predicted"/>
<keyword evidence="1" id="KW-0732">Signal</keyword>
<dbReference type="InParanoid" id="A0A163IZK7"/>
<evidence type="ECO:0000313" key="3">
    <source>
        <dbReference type="Proteomes" id="UP000078561"/>
    </source>
</evidence>
<accession>A0A163IZK7</accession>